<feature type="domain" description="HAMP" evidence="12">
    <location>
        <begin position="290"/>
        <end position="343"/>
    </location>
</feature>
<accession>A0A939IS39</accession>
<dbReference type="InterPro" id="IPR003660">
    <property type="entry name" value="HAMP_dom"/>
</dbReference>
<dbReference type="GO" id="GO:0007165">
    <property type="term" value="P:signal transduction"/>
    <property type="evidence" value="ECO:0007669"/>
    <property type="project" value="UniProtKB-KW"/>
</dbReference>
<evidence type="ECO:0000256" key="1">
    <source>
        <dbReference type="ARBA" id="ARBA00004141"/>
    </source>
</evidence>
<keyword evidence="4 10" id="KW-0472">Membrane</keyword>
<evidence type="ECO:0000259" key="12">
    <source>
        <dbReference type="PROSITE" id="PS50885"/>
    </source>
</evidence>
<evidence type="ECO:0000313" key="14">
    <source>
        <dbReference type="Proteomes" id="UP000664654"/>
    </source>
</evidence>
<keyword evidence="3 10" id="KW-1133">Transmembrane helix</keyword>
<dbReference type="PROSITE" id="PS50885">
    <property type="entry name" value="HAMP"/>
    <property type="match status" value="1"/>
</dbReference>
<dbReference type="RefSeq" id="WP_206574420.1">
    <property type="nucleotide sequence ID" value="NZ_JAFKCV010000007.1"/>
</dbReference>
<dbReference type="InterPro" id="IPR032255">
    <property type="entry name" value="HBM"/>
</dbReference>
<evidence type="ECO:0000256" key="6">
    <source>
        <dbReference type="ARBA" id="ARBA00029447"/>
    </source>
</evidence>
<keyword evidence="5 7" id="KW-0807">Transducer</keyword>
<reference evidence="13" key="1">
    <citation type="submission" date="2021-03" db="EMBL/GenBank/DDBJ databases">
        <title>novel species isolated from a fishpond in China.</title>
        <authorList>
            <person name="Lu H."/>
            <person name="Cai Z."/>
        </authorList>
    </citation>
    <scope>NUCLEOTIDE SEQUENCE</scope>
    <source>
        <strain evidence="13">JCM 30855</strain>
    </source>
</reference>
<evidence type="ECO:0000259" key="11">
    <source>
        <dbReference type="PROSITE" id="PS50111"/>
    </source>
</evidence>
<dbReference type="Proteomes" id="UP000664654">
    <property type="component" value="Unassembled WGS sequence"/>
</dbReference>
<dbReference type="SMART" id="SM00304">
    <property type="entry name" value="HAMP"/>
    <property type="match status" value="2"/>
</dbReference>
<evidence type="ECO:0000256" key="5">
    <source>
        <dbReference type="ARBA" id="ARBA00023224"/>
    </source>
</evidence>
<feature type="compositionally biased region" description="Basic and acidic residues" evidence="9">
    <location>
        <begin position="400"/>
        <end position="409"/>
    </location>
</feature>
<evidence type="ECO:0000256" key="8">
    <source>
        <dbReference type="SAM" id="Coils"/>
    </source>
</evidence>
<evidence type="ECO:0000256" key="9">
    <source>
        <dbReference type="SAM" id="MobiDB-lite"/>
    </source>
</evidence>
<dbReference type="PANTHER" id="PTHR32089">
    <property type="entry name" value="METHYL-ACCEPTING CHEMOTAXIS PROTEIN MCPB"/>
    <property type="match status" value="1"/>
</dbReference>
<dbReference type="SMART" id="SM01358">
    <property type="entry name" value="HBM"/>
    <property type="match status" value="1"/>
</dbReference>
<dbReference type="AlphaFoldDB" id="A0A939IS39"/>
<proteinExistence type="inferred from homology"/>
<dbReference type="GO" id="GO:0006935">
    <property type="term" value="P:chemotaxis"/>
    <property type="evidence" value="ECO:0007669"/>
    <property type="project" value="UniProtKB-ARBA"/>
</dbReference>
<keyword evidence="14" id="KW-1185">Reference proteome</keyword>
<comment type="caution">
    <text evidence="13">The sequence shown here is derived from an EMBL/GenBank/DDBJ whole genome shotgun (WGS) entry which is preliminary data.</text>
</comment>
<dbReference type="CDD" id="cd11386">
    <property type="entry name" value="MCP_signal"/>
    <property type="match status" value="1"/>
</dbReference>
<organism evidence="13 14">
    <name type="scientific">Bowmanella dokdonensis</name>
    <dbReference type="NCBI Taxonomy" id="751969"/>
    <lineage>
        <taxon>Bacteria</taxon>
        <taxon>Pseudomonadati</taxon>
        <taxon>Pseudomonadota</taxon>
        <taxon>Gammaproteobacteria</taxon>
        <taxon>Alteromonadales</taxon>
        <taxon>Alteromonadaceae</taxon>
        <taxon>Bowmanella</taxon>
    </lineage>
</organism>
<feature type="transmembrane region" description="Helical" evidence="10">
    <location>
        <begin position="7"/>
        <end position="25"/>
    </location>
</feature>
<feature type="region of interest" description="Disordered" evidence="9">
    <location>
        <begin position="400"/>
        <end position="421"/>
    </location>
</feature>
<evidence type="ECO:0000256" key="3">
    <source>
        <dbReference type="ARBA" id="ARBA00022989"/>
    </source>
</evidence>
<evidence type="ECO:0000256" key="10">
    <source>
        <dbReference type="SAM" id="Phobius"/>
    </source>
</evidence>
<dbReference type="PROSITE" id="PS50111">
    <property type="entry name" value="CHEMOTAXIS_TRANSDUC_2"/>
    <property type="match status" value="1"/>
</dbReference>
<gene>
    <name evidence="13" type="ORF">J0A66_13815</name>
</gene>
<name>A0A939IS39_9ALTE</name>
<dbReference type="InterPro" id="IPR004089">
    <property type="entry name" value="MCPsignal_dom"/>
</dbReference>
<dbReference type="SUPFAM" id="SSF58104">
    <property type="entry name" value="Methyl-accepting chemotaxis protein (MCP) signaling domain"/>
    <property type="match status" value="1"/>
</dbReference>
<dbReference type="FunFam" id="1.10.287.950:FF:000001">
    <property type="entry name" value="Methyl-accepting chemotaxis sensory transducer"/>
    <property type="match status" value="1"/>
</dbReference>
<feature type="compositionally biased region" description="Polar residues" evidence="9">
    <location>
        <begin position="410"/>
        <end position="421"/>
    </location>
</feature>
<comment type="subcellular location">
    <subcellularLocation>
        <location evidence="1">Membrane</location>
        <topology evidence="1">Multi-pass membrane protein</topology>
    </subcellularLocation>
</comment>
<keyword evidence="8" id="KW-0175">Coiled coil</keyword>
<evidence type="ECO:0000256" key="4">
    <source>
        <dbReference type="ARBA" id="ARBA00023136"/>
    </source>
</evidence>
<keyword evidence="2 10" id="KW-0812">Transmembrane</keyword>
<comment type="similarity">
    <text evidence="6">Belongs to the methyl-accepting chemotaxis (MCP) protein family.</text>
</comment>
<feature type="domain" description="Methyl-accepting transducer" evidence="11">
    <location>
        <begin position="348"/>
        <end position="584"/>
    </location>
</feature>
<sequence>MTIKQRLILNAAIVLAAIVLMFILFESSSGALSRLSDALVKAERLNSDMLTLRRHEKDFLARKDMKYVQRFNEQMTDLQALVTELQGAFRALGLPTRELDQTLPLFKQYLQQFNQLVQQQQVIGLDHEDGLYGSLRDAVHEVEEKLKQSESDALMVMMLQLRRNEKDFMLRRDAKYVDRLQSSLQSMRQALASSPLPPAQRAELDSLLERYGNQFIALAEAEQRIGLDESTGISGELRRTIQGTEAALEQLVERARNEIQQRVERDSLLVRGLTSLVAVLVALMAFMIARSILIPIREVCGTVHRIRANNDFTIEVKVSGKHELADMSEDINQLVQDFRKIVAGIGQSVQLLTQTSQELAQSAQQTAGDMQRQIEETDMVAAAVTEMGHTVNEITKHTEATADKARDSSAHASQGAQEVKSSVGQIRELAHQLTESANAAGALDQESQVIGSVLEVIRGIAEQTNLLALNAAIEAARAGEQGRGFAVVAEEVRNLAIRTQQSTEEISKIVANLQQRTTDIVQRVEQSHSRGMKSAEMASAVETLLTSILTDLQNIMDMTTQVAAAVEEQSIVATDVGKNVVQIRDLADQANQASKENKEASDRLAEQASSLSLAVSRYRV</sequence>
<protein>
    <submittedName>
        <fullName evidence="13">Methyl-accepting chemotaxis protein</fullName>
    </submittedName>
</protein>
<dbReference type="SMART" id="SM00283">
    <property type="entry name" value="MA"/>
    <property type="match status" value="1"/>
</dbReference>
<dbReference type="PANTHER" id="PTHR32089:SF119">
    <property type="entry name" value="METHYL-ACCEPTING CHEMOTAXIS PROTEIN CTPL"/>
    <property type="match status" value="1"/>
</dbReference>
<feature type="coiled-coil region" evidence="8">
    <location>
        <begin position="583"/>
        <end position="610"/>
    </location>
</feature>
<evidence type="ECO:0000256" key="2">
    <source>
        <dbReference type="ARBA" id="ARBA00022692"/>
    </source>
</evidence>
<dbReference type="GO" id="GO:0016020">
    <property type="term" value="C:membrane"/>
    <property type="evidence" value="ECO:0007669"/>
    <property type="project" value="UniProtKB-SubCell"/>
</dbReference>
<dbReference type="Gene3D" id="1.10.287.950">
    <property type="entry name" value="Methyl-accepting chemotaxis protein"/>
    <property type="match status" value="1"/>
</dbReference>
<dbReference type="Pfam" id="PF00015">
    <property type="entry name" value="MCPsignal"/>
    <property type="match status" value="1"/>
</dbReference>
<dbReference type="EMBL" id="JAFKCV010000007">
    <property type="protein sequence ID" value="MBN7826307.1"/>
    <property type="molecule type" value="Genomic_DNA"/>
</dbReference>
<evidence type="ECO:0000256" key="7">
    <source>
        <dbReference type="PROSITE-ProRule" id="PRU00284"/>
    </source>
</evidence>
<evidence type="ECO:0000313" key="13">
    <source>
        <dbReference type="EMBL" id="MBN7826307.1"/>
    </source>
</evidence>